<dbReference type="PANTHER" id="PTHR14324:SF3">
    <property type="entry name" value="CONDENSIN-2 COMPLEX SUBUNIT H2"/>
    <property type="match status" value="1"/>
</dbReference>
<keyword evidence="5" id="KW-0539">Nucleus</keyword>
<feature type="domain" description="Condensin II complex subunit H2 middle" evidence="10">
    <location>
        <begin position="179"/>
        <end position="293"/>
    </location>
</feature>
<evidence type="ECO:0000259" key="10">
    <source>
        <dbReference type="Pfam" id="PF16869"/>
    </source>
</evidence>
<feature type="region of interest" description="Disordered" evidence="7">
    <location>
        <begin position="448"/>
        <end position="467"/>
    </location>
</feature>
<dbReference type="Pfam" id="PF16869">
    <property type="entry name" value="CNDH2_M"/>
    <property type="match status" value="1"/>
</dbReference>
<evidence type="ECO:0000259" key="9">
    <source>
        <dbReference type="Pfam" id="PF16858"/>
    </source>
</evidence>
<evidence type="ECO:0000256" key="7">
    <source>
        <dbReference type="SAM" id="MobiDB-lite"/>
    </source>
</evidence>
<dbReference type="InterPro" id="IPR031739">
    <property type="entry name" value="Ncaph2"/>
</dbReference>
<comment type="similarity">
    <text evidence="2">Belongs to the CND2 H2 (condensin-2 subunit 2) family.</text>
</comment>
<dbReference type="Pfam" id="PF16858">
    <property type="entry name" value="CNDH2_C"/>
    <property type="match status" value="1"/>
</dbReference>
<dbReference type="GO" id="GO:0000796">
    <property type="term" value="C:condensin complex"/>
    <property type="evidence" value="ECO:0007669"/>
    <property type="project" value="TreeGrafter"/>
</dbReference>
<feature type="domain" description="Condensin II complex subunit H2 N-terminal" evidence="8">
    <location>
        <begin position="45"/>
        <end position="159"/>
    </location>
</feature>
<dbReference type="AlphaFoldDB" id="A0AA36AWS2"/>
<feature type="compositionally biased region" description="Basic and acidic residues" evidence="7">
    <location>
        <begin position="293"/>
        <end position="320"/>
    </location>
</feature>
<reference evidence="11" key="1">
    <citation type="submission" date="2023-08" db="EMBL/GenBank/DDBJ databases">
        <authorList>
            <person name="Alioto T."/>
            <person name="Alioto T."/>
            <person name="Gomez Garrido J."/>
        </authorList>
    </citation>
    <scope>NUCLEOTIDE SEQUENCE</scope>
</reference>
<accession>A0AA36AWS2</accession>
<evidence type="ECO:0000256" key="1">
    <source>
        <dbReference type="ARBA" id="ARBA00004123"/>
    </source>
</evidence>
<dbReference type="GO" id="GO:0010032">
    <property type="term" value="P:meiotic chromosome condensation"/>
    <property type="evidence" value="ECO:0007669"/>
    <property type="project" value="TreeGrafter"/>
</dbReference>
<sequence>MFIFRCWYELDKFAVPSTSTCYSPIPCLLRGAVSSVTMVLEDDGRFNFMLQPIRDLTKNWDVDIASHLEDYLEELENVAITFDGGRTMNFAEAALLIQGSTCVYSRKVEYLYALVYEVLDLLVNKRRNKQSNDKGDNAADDPDVTFGGDDLELLPLDDIETSNVTMKEKNDKEIGTIPRRPMSMVPLGEEEKGNDPLLSKTGELLGNRNDFRLNTSQVNYNSCLLLEASAHFLSGLPNSTNKETTASSHVPTTITTENTESNNIENYDNPVTDDSIDDIPPPPEVSTQVVEEDAPKRSSERLQERAAKTKEKMSKDKGKGLDPWLCQDPYEQKSKTEKPFKKGKTFRIPEIVDDKKQKSRKRKKEPIAEEKPEINLEPIEDFVANTLFSYKHKLQRNLRDSCLPEFEGMCWTKLSERQAQKKTETKAMETILEQKILDGENLEDGLEMGADLNTASGGDDDDNDDNIVGPVLNLHDDLFDIEDDSPIAEESKRGEPVSSYEHLVQKHIEDFYIGAQKYAQVTELSKRIAEWEEKIFPKLQEEEQHGPFDIREYGTKIIDSLQLGDKFPLAKLMSGKPTYEIGRLFLSTLMLANTGNVELSCPGVLEEAMDKAEVKLIRRSQHFEELEQYIAPSLVPKDK</sequence>
<dbReference type="GO" id="GO:0051306">
    <property type="term" value="P:mitotic sister chromatid separation"/>
    <property type="evidence" value="ECO:0007669"/>
    <property type="project" value="TreeGrafter"/>
</dbReference>
<dbReference type="EMBL" id="OX597819">
    <property type="protein sequence ID" value="CAI9723738.1"/>
    <property type="molecule type" value="Genomic_DNA"/>
</dbReference>
<dbReference type="GO" id="GO:0003682">
    <property type="term" value="F:chromatin binding"/>
    <property type="evidence" value="ECO:0007669"/>
    <property type="project" value="TreeGrafter"/>
</dbReference>
<dbReference type="PANTHER" id="PTHR14324">
    <property type="entry name" value="CONDENSIN-2 COMPLEX SUBUNIT H2"/>
    <property type="match status" value="1"/>
</dbReference>
<evidence type="ECO:0000259" key="8">
    <source>
        <dbReference type="Pfam" id="PF06278"/>
    </source>
</evidence>
<organism evidence="11 12">
    <name type="scientific">Octopus vulgaris</name>
    <name type="common">Common octopus</name>
    <dbReference type="NCBI Taxonomy" id="6645"/>
    <lineage>
        <taxon>Eukaryota</taxon>
        <taxon>Metazoa</taxon>
        <taxon>Spiralia</taxon>
        <taxon>Lophotrochozoa</taxon>
        <taxon>Mollusca</taxon>
        <taxon>Cephalopoda</taxon>
        <taxon>Coleoidea</taxon>
        <taxon>Octopodiformes</taxon>
        <taxon>Octopoda</taxon>
        <taxon>Incirrata</taxon>
        <taxon>Octopodidae</taxon>
        <taxon>Octopus</taxon>
    </lineage>
</organism>
<feature type="region of interest" description="Disordered" evidence="7">
    <location>
        <begin position="238"/>
        <end position="344"/>
    </location>
</feature>
<feature type="domain" description="Condensin-2 complex subunit H2 C-terminal" evidence="9">
    <location>
        <begin position="499"/>
        <end position="626"/>
    </location>
</feature>
<evidence type="ECO:0000256" key="2">
    <source>
        <dbReference type="ARBA" id="ARBA00007844"/>
    </source>
</evidence>
<evidence type="ECO:0000256" key="3">
    <source>
        <dbReference type="ARBA" id="ARBA00016903"/>
    </source>
</evidence>
<evidence type="ECO:0000256" key="4">
    <source>
        <dbReference type="ARBA" id="ARBA00023067"/>
    </source>
</evidence>
<dbReference type="InterPro" id="IPR009378">
    <property type="entry name" value="H2_N"/>
</dbReference>
<proteinExistence type="inferred from homology"/>
<evidence type="ECO:0000256" key="5">
    <source>
        <dbReference type="ARBA" id="ARBA00023242"/>
    </source>
</evidence>
<protein>
    <recommendedName>
        <fullName evidence="3">Condensin-2 complex subunit H2</fullName>
    </recommendedName>
    <alternativeName>
        <fullName evidence="6">Non-SMC condensin II complex subunit H2</fullName>
    </alternativeName>
</protein>
<name>A0AA36AWS2_OCTVU</name>
<comment type="subcellular location">
    <subcellularLocation>
        <location evidence="1">Nucleus</location>
    </subcellularLocation>
</comment>
<keyword evidence="4" id="KW-0226">DNA condensation</keyword>
<evidence type="ECO:0000313" key="11">
    <source>
        <dbReference type="EMBL" id="CAI9723738.1"/>
    </source>
</evidence>
<gene>
    <name evidence="11" type="ORF">OCTVUL_1B016475</name>
</gene>
<dbReference type="GO" id="GO:0005634">
    <property type="term" value="C:nucleus"/>
    <property type="evidence" value="ECO:0007669"/>
    <property type="project" value="UniProtKB-SubCell"/>
</dbReference>
<dbReference type="InterPro" id="IPR031737">
    <property type="entry name" value="CNDH2_C"/>
</dbReference>
<evidence type="ECO:0000313" key="12">
    <source>
        <dbReference type="Proteomes" id="UP001162480"/>
    </source>
</evidence>
<feature type="compositionally biased region" description="Polar residues" evidence="7">
    <location>
        <begin position="238"/>
        <end position="251"/>
    </location>
</feature>
<feature type="compositionally biased region" description="Low complexity" evidence="7">
    <location>
        <begin position="252"/>
        <end position="266"/>
    </location>
</feature>
<dbReference type="InterPro" id="IPR031719">
    <property type="entry name" value="H2_M"/>
</dbReference>
<dbReference type="Proteomes" id="UP001162480">
    <property type="component" value="Chromosome 6"/>
</dbReference>
<feature type="compositionally biased region" description="Basic and acidic residues" evidence="7">
    <location>
        <begin position="330"/>
        <end position="340"/>
    </location>
</feature>
<dbReference type="Pfam" id="PF06278">
    <property type="entry name" value="CNDH2_N"/>
    <property type="match status" value="1"/>
</dbReference>
<evidence type="ECO:0000256" key="6">
    <source>
        <dbReference type="ARBA" id="ARBA00030479"/>
    </source>
</evidence>
<keyword evidence="12" id="KW-1185">Reference proteome</keyword>